<protein>
    <submittedName>
        <fullName evidence="1">Uncharacterized protein</fullName>
    </submittedName>
</protein>
<dbReference type="AlphaFoldDB" id="A0A813ID75"/>
<name>A0A813ID75_POLGL</name>
<comment type="caution">
    <text evidence="1">The sequence shown here is derived from an EMBL/GenBank/DDBJ whole genome shotgun (WGS) entry which is preliminary data.</text>
</comment>
<proteinExistence type="predicted"/>
<reference evidence="1" key="1">
    <citation type="submission" date="2021-02" db="EMBL/GenBank/DDBJ databases">
        <authorList>
            <person name="Dougan E. K."/>
            <person name="Rhodes N."/>
            <person name="Thang M."/>
            <person name="Chan C."/>
        </authorList>
    </citation>
    <scope>NUCLEOTIDE SEQUENCE</scope>
</reference>
<dbReference type="Proteomes" id="UP000626109">
    <property type="component" value="Unassembled WGS sequence"/>
</dbReference>
<dbReference type="EMBL" id="CAJNNW010006015">
    <property type="protein sequence ID" value="CAE8647953.1"/>
    <property type="molecule type" value="Genomic_DNA"/>
</dbReference>
<sequence length="236" mass="26626">DWKWPHHCLGAWSEPRVLEVLRADMRRALQRSGAAAAALDFLRPRDVVIHLRCFPFFNGAYPLAGFSFYKALPKSFAAAPDLRFLLVAASLGRPCTAVALALESFLMKHYPQAEVVRKFDAAVAPAGVMAEDLSSVDGAKERAAEADFALQVFAPVLFRSPSSFSLWAALAREEGQPVLSTSNPTAHSCCWRWTEANFGRNWRWRKQVPLLTLDVVQRRGFAFEEHERWVHWLETN</sequence>
<feature type="non-terminal residue" evidence="1">
    <location>
        <position position="236"/>
    </location>
</feature>
<evidence type="ECO:0000313" key="2">
    <source>
        <dbReference type="Proteomes" id="UP000626109"/>
    </source>
</evidence>
<organism evidence="1 2">
    <name type="scientific">Polarella glacialis</name>
    <name type="common">Dinoflagellate</name>
    <dbReference type="NCBI Taxonomy" id="89957"/>
    <lineage>
        <taxon>Eukaryota</taxon>
        <taxon>Sar</taxon>
        <taxon>Alveolata</taxon>
        <taxon>Dinophyceae</taxon>
        <taxon>Suessiales</taxon>
        <taxon>Suessiaceae</taxon>
        <taxon>Polarella</taxon>
    </lineage>
</organism>
<accession>A0A813ID75</accession>
<evidence type="ECO:0000313" key="1">
    <source>
        <dbReference type="EMBL" id="CAE8647953.1"/>
    </source>
</evidence>
<gene>
    <name evidence="1" type="ORF">PGLA2088_LOCUS6134</name>
</gene>